<dbReference type="Proteomes" id="UP000024635">
    <property type="component" value="Unassembled WGS sequence"/>
</dbReference>
<evidence type="ECO:0000256" key="7">
    <source>
        <dbReference type="ARBA" id="ARBA00023053"/>
    </source>
</evidence>
<evidence type="ECO:0000256" key="12">
    <source>
        <dbReference type="ARBA" id="ARBA00023303"/>
    </source>
</evidence>
<evidence type="ECO:0000256" key="11">
    <source>
        <dbReference type="ARBA" id="ARBA00023201"/>
    </source>
</evidence>
<keyword evidence="8 13" id="KW-0406">Ion transport</keyword>
<evidence type="ECO:0008006" key="17">
    <source>
        <dbReference type="Google" id="ProtNLM"/>
    </source>
</evidence>
<feature type="transmembrane region" description="Helical" evidence="14">
    <location>
        <begin position="49"/>
        <end position="70"/>
    </location>
</feature>
<name>A0A016WZM8_9BILA</name>
<evidence type="ECO:0000313" key="15">
    <source>
        <dbReference type="EMBL" id="EYC44722.1"/>
    </source>
</evidence>
<evidence type="ECO:0000256" key="3">
    <source>
        <dbReference type="ARBA" id="ARBA00022448"/>
    </source>
</evidence>
<evidence type="ECO:0000256" key="10">
    <source>
        <dbReference type="ARBA" id="ARBA00023180"/>
    </source>
</evidence>
<dbReference type="GO" id="GO:0015280">
    <property type="term" value="F:ligand-gated sodium channel activity"/>
    <property type="evidence" value="ECO:0007669"/>
    <property type="project" value="TreeGrafter"/>
</dbReference>
<dbReference type="OrthoDB" id="5874059at2759"/>
<dbReference type="AlphaFoldDB" id="A0A016WZM8"/>
<evidence type="ECO:0000256" key="6">
    <source>
        <dbReference type="ARBA" id="ARBA00022989"/>
    </source>
</evidence>
<evidence type="ECO:0000313" key="16">
    <source>
        <dbReference type="Proteomes" id="UP000024635"/>
    </source>
</evidence>
<evidence type="ECO:0000256" key="8">
    <source>
        <dbReference type="ARBA" id="ARBA00023065"/>
    </source>
</evidence>
<gene>
    <name evidence="15" type="primary">Acey_s0452.g1696</name>
    <name evidence="15" type="ORF">Y032_0452g1696</name>
</gene>
<keyword evidence="16" id="KW-1185">Reference proteome</keyword>
<accession>A0A016WZM8</accession>
<dbReference type="EMBL" id="JARK01000052">
    <property type="protein sequence ID" value="EYC44722.1"/>
    <property type="molecule type" value="Genomic_DNA"/>
</dbReference>
<organism evidence="15 16">
    <name type="scientific">Ancylostoma ceylanicum</name>
    <dbReference type="NCBI Taxonomy" id="53326"/>
    <lineage>
        <taxon>Eukaryota</taxon>
        <taxon>Metazoa</taxon>
        <taxon>Ecdysozoa</taxon>
        <taxon>Nematoda</taxon>
        <taxon>Chromadorea</taxon>
        <taxon>Rhabditida</taxon>
        <taxon>Rhabditina</taxon>
        <taxon>Rhabditomorpha</taxon>
        <taxon>Strongyloidea</taxon>
        <taxon>Ancylostomatidae</taxon>
        <taxon>Ancylostomatinae</taxon>
        <taxon>Ancylostoma</taxon>
    </lineage>
</organism>
<keyword evidence="12 13" id="KW-0407">Ion channel</keyword>
<comment type="similarity">
    <text evidence="2 13">Belongs to the amiloride-sensitive sodium channel (TC 1.A.6) family.</text>
</comment>
<comment type="caution">
    <text evidence="15">The sequence shown here is derived from an EMBL/GenBank/DDBJ whole genome shotgun (WGS) entry which is preliminary data.</text>
</comment>
<dbReference type="PANTHER" id="PTHR11690:SF1">
    <property type="entry name" value="DEGENERIN LIKE"/>
    <property type="match status" value="1"/>
</dbReference>
<protein>
    <recommendedName>
        <fullName evidence="17">Amiloride-sensitive sodium channel</fullName>
    </recommendedName>
</protein>
<dbReference type="InterPro" id="IPR001873">
    <property type="entry name" value="ENaC"/>
</dbReference>
<keyword evidence="11 13" id="KW-0739">Sodium transport</keyword>
<evidence type="ECO:0000256" key="14">
    <source>
        <dbReference type="SAM" id="Phobius"/>
    </source>
</evidence>
<dbReference type="PANTHER" id="PTHR11690">
    <property type="entry name" value="AMILORIDE-SENSITIVE SODIUM CHANNEL-RELATED"/>
    <property type="match status" value="1"/>
</dbReference>
<sequence length="454" mass="52736">MAWDDRKVSASNLCSTNTRKSEKCSSSCHTSPPLHGLLILNRVDESQRLLWSCVILVVVIISSYFMYHVLYDYFTNGTTTRLTVKQNATLLFPSIHICPKNPDHLNYDVLFRDITRRLGNLSMEVKADILLYFIAGTGFQNTNVEEWSAVYRDSVRKLVTRWMGERSMLTMFKFVFDENGLQCSDILANCTPISCCEYFRPYYVMSRGRCFRLDNYYQKGGGSSHSLRLNFKHTKGLINGGAAQKQVVVHFGDEYPDISKYPRIYITDNDYGTVKFKLRKVSMMRMRENCTTDPLSRGRYTCYLSRWLQEKIIEPFNCTLPHLRNVTISRGYNICSPHVIVSHYGDIMSSATLKNKCILNCERWDLFFDLYTNWHRKDNAFRLDLSYRDLSYEEYVEIEMLSLPSFISQIGGQLGLFLGTSIISLIHLTCYLLTKITEVRLRVKILVKDRSIDF</sequence>
<dbReference type="PRINTS" id="PR01078">
    <property type="entry name" value="AMINACHANNEL"/>
</dbReference>
<dbReference type="Pfam" id="PF00858">
    <property type="entry name" value="ASC"/>
    <property type="match status" value="1"/>
</dbReference>
<keyword evidence="3 13" id="KW-0813">Transport</keyword>
<evidence type="ECO:0000256" key="1">
    <source>
        <dbReference type="ARBA" id="ARBA00004141"/>
    </source>
</evidence>
<evidence type="ECO:0000256" key="4">
    <source>
        <dbReference type="ARBA" id="ARBA00022461"/>
    </source>
</evidence>
<feature type="transmembrane region" description="Helical" evidence="14">
    <location>
        <begin position="414"/>
        <end position="434"/>
    </location>
</feature>
<evidence type="ECO:0000256" key="5">
    <source>
        <dbReference type="ARBA" id="ARBA00022692"/>
    </source>
</evidence>
<dbReference type="Gene3D" id="1.10.287.770">
    <property type="entry name" value="YojJ-like"/>
    <property type="match status" value="1"/>
</dbReference>
<comment type="subcellular location">
    <subcellularLocation>
        <location evidence="1">Membrane</location>
        <topology evidence="1">Multi-pass membrane protein</topology>
    </subcellularLocation>
</comment>
<keyword evidence="10" id="KW-0325">Glycoprotein</keyword>
<reference evidence="16" key="1">
    <citation type="journal article" date="2015" name="Nat. Genet.">
        <title>The genome and transcriptome of the zoonotic hookworm Ancylostoma ceylanicum identify infection-specific gene families.</title>
        <authorList>
            <person name="Schwarz E.M."/>
            <person name="Hu Y."/>
            <person name="Antoshechkin I."/>
            <person name="Miller M.M."/>
            <person name="Sternberg P.W."/>
            <person name="Aroian R.V."/>
        </authorList>
    </citation>
    <scope>NUCLEOTIDE SEQUENCE</scope>
    <source>
        <strain evidence="16">HY135</strain>
    </source>
</reference>
<keyword evidence="5 13" id="KW-0812">Transmembrane</keyword>
<keyword evidence="6 14" id="KW-1133">Transmembrane helix</keyword>
<evidence type="ECO:0000256" key="13">
    <source>
        <dbReference type="RuleBase" id="RU000679"/>
    </source>
</evidence>
<evidence type="ECO:0000256" key="2">
    <source>
        <dbReference type="ARBA" id="ARBA00007193"/>
    </source>
</evidence>
<dbReference type="GO" id="GO:0005886">
    <property type="term" value="C:plasma membrane"/>
    <property type="evidence" value="ECO:0007669"/>
    <property type="project" value="TreeGrafter"/>
</dbReference>
<proteinExistence type="inferred from homology"/>
<evidence type="ECO:0000256" key="9">
    <source>
        <dbReference type="ARBA" id="ARBA00023136"/>
    </source>
</evidence>
<keyword evidence="7" id="KW-0915">Sodium</keyword>
<keyword evidence="4 13" id="KW-0894">Sodium channel</keyword>
<keyword evidence="9 14" id="KW-0472">Membrane</keyword>